<dbReference type="Pfam" id="PF03713">
    <property type="entry name" value="DUF305"/>
    <property type="match status" value="1"/>
</dbReference>
<organism evidence="4 5">
    <name type="scientific">Lentzea jiangxiensis</name>
    <dbReference type="NCBI Taxonomy" id="641025"/>
    <lineage>
        <taxon>Bacteria</taxon>
        <taxon>Bacillati</taxon>
        <taxon>Actinomycetota</taxon>
        <taxon>Actinomycetes</taxon>
        <taxon>Pseudonocardiales</taxon>
        <taxon>Pseudonocardiaceae</taxon>
        <taxon>Lentzea</taxon>
    </lineage>
</organism>
<dbReference type="PANTHER" id="PTHR36933:SF1">
    <property type="entry name" value="SLL0788 PROTEIN"/>
    <property type="match status" value="1"/>
</dbReference>
<feature type="chain" id="PRO_5039251540" evidence="2">
    <location>
        <begin position="19"/>
        <end position="177"/>
    </location>
</feature>
<reference evidence="5" key="1">
    <citation type="submission" date="2016-10" db="EMBL/GenBank/DDBJ databases">
        <authorList>
            <person name="Varghese N."/>
            <person name="Submissions S."/>
        </authorList>
    </citation>
    <scope>NUCLEOTIDE SEQUENCE [LARGE SCALE GENOMIC DNA]</scope>
    <source>
        <strain evidence="5">CGMCC 4.6609</strain>
    </source>
</reference>
<protein>
    <submittedName>
        <fullName evidence="4">Uncharacterized conserved protein, DUF305 family</fullName>
    </submittedName>
</protein>
<dbReference type="AlphaFoldDB" id="A0A1H0JBF4"/>
<dbReference type="EMBL" id="FNIX01000002">
    <property type="protein sequence ID" value="SDO40932.1"/>
    <property type="molecule type" value="Genomic_DNA"/>
</dbReference>
<evidence type="ECO:0000313" key="4">
    <source>
        <dbReference type="EMBL" id="SDO40932.1"/>
    </source>
</evidence>
<accession>A0A1H0JBF4</accession>
<dbReference type="InterPro" id="IPR012347">
    <property type="entry name" value="Ferritin-like"/>
</dbReference>
<evidence type="ECO:0000313" key="5">
    <source>
        <dbReference type="Proteomes" id="UP000199691"/>
    </source>
</evidence>
<keyword evidence="2" id="KW-0732">Signal</keyword>
<keyword evidence="5" id="KW-1185">Reference proteome</keyword>
<dbReference type="STRING" id="641025.SAMN05421507_102438"/>
<dbReference type="InterPro" id="IPR005183">
    <property type="entry name" value="DUF305_CopM-like"/>
</dbReference>
<gene>
    <name evidence="4" type="ORF">SAMN05421507_102438</name>
</gene>
<evidence type="ECO:0000256" key="1">
    <source>
        <dbReference type="SAM" id="MobiDB-lite"/>
    </source>
</evidence>
<proteinExistence type="predicted"/>
<dbReference type="Gene3D" id="1.20.1260.10">
    <property type="match status" value="1"/>
</dbReference>
<sequence>MRLLLLALAFAVSGCATTQPDAVLRGDPLDVMFLQMMLPHHQQGVEMVALARDRARNEELRMLAAAIEKTQATEADTMRNWLTSWGEPLTAPPDSHAGHGGMRQSDPQEVARLSALRGAEFDERLLNVMIAHQDDAVQMARWEVGSGANQEVKDLADRIEKSRTAQIGLMKKFLGTT</sequence>
<dbReference type="Proteomes" id="UP000199691">
    <property type="component" value="Unassembled WGS sequence"/>
</dbReference>
<feature type="signal peptide" evidence="2">
    <location>
        <begin position="1"/>
        <end position="18"/>
    </location>
</feature>
<evidence type="ECO:0000259" key="3">
    <source>
        <dbReference type="Pfam" id="PF03713"/>
    </source>
</evidence>
<feature type="domain" description="DUF305" evidence="3">
    <location>
        <begin position="30"/>
        <end position="174"/>
    </location>
</feature>
<name>A0A1H0JBF4_9PSEU</name>
<dbReference type="PANTHER" id="PTHR36933">
    <property type="entry name" value="SLL0788 PROTEIN"/>
    <property type="match status" value="1"/>
</dbReference>
<evidence type="ECO:0000256" key="2">
    <source>
        <dbReference type="SAM" id="SignalP"/>
    </source>
</evidence>
<feature type="region of interest" description="Disordered" evidence="1">
    <location>
        <begin position="88"/>
        <end position="108"/>
    </location>
</feature>
<dbReference type="PROSITE" id="PS51257">
    <property type="entry name" value="PROKAR_LIPOPROTEIN"/>
    <property type="match status" value="1"/>
</dbReference>